<evidence type="ECO:0000313" key="2">
    <source>
        <dbReference type="EMBL" id="SEP29750.1"/>
    </source>
</evidence>
<dbReference type="InterPro" id="IPR011330">
    <property type="entry name" value="Glyco_hydro/deAcase_b/a-brl"/>
</dbReference>
<dbReference type="Pfam" id="PF01522">
    <property type="entry name" value="Polysacc_deac_1"/>
    <property type="match status" value="1"/>
</dbReference>
<dbReference type="Proteomes" id="UP000199126">
    <property type="component" value="Unassembled WGS sequence"/>
</dbReference>
<dbReference type="OrthoDB" id="10436at2157"/>
<dbReference type="GO" id="GO:0005975">
    <property type="term" value="P:carbohydrate metabolic process"/>
    <property type="evidence" value="ECO:0007669"/>
    <property type="project" value="InterPro"/>
</dbReference>
<dbReference type="AlphaFoldDB" id="A0A1H8WQ01"/>
<dbReference type="SUPFAM" id="SSF88713">
    <property type="entry name" value="Glycoside hydrolase/deacetylase"/>
    <property type="match status" value="1"/>
</dbReference>
<gene>
    <name evidence="2" type="ORF">SAMN04487948_1376</name>
</gene>
<dbReference type="RefSeq" id="WP_089828020.1">
    <property type="nucleotide sequence ID" value="NZ_FODV01000037.1"/>
</dbReference>
<reference evidence="3" key="1">
    <citation type="submission" date="2016-10" db="EMBL/GenBank/DDBJ databases">
        <authorList>
            <person name="Varghese N."/>
            <person name="Submissions S."/>
        </authorList>
    </citation>
    <scope>NUCLEOTIDE SEQUENCE [LARGE SCALE GENOMIC DNA]</scope>
    <source>
        <strain evidence="3">CGMCC 1.10121</strain>
    </source>
</reference>
<evidence type="ECO:0000259" key="1">
    <source>
        <dbReference type="Pfam" id="PF01522"/>
    </source>
</evidence>
<dbReference type="EMBL" id="FODV01000037">
    <property type="protein sequence ID" value="SEP29750.1"/>
    <property type="molecule type" value="Genomic_DNA"/>
</dbReference>
<dbReference type="PANTHER" id="PTHR47561:SF1">
    <property type="entry name" value="POLYSACCHARIDE DEACETYLASE FAMILY PROTEIN (AFU_ORTHOLOGUE AFUA_6G05030)"/>
    <property type="match status" value="1"/>
</dbReference>
<dbReference type="Gene3D" id="3.20.20.370">
    <property type="entry name" value="Glycoside hydrolase/deacetylase"/>
    <property type="match status" value="1"/>
</dbReference>
<dbReference type="PANTHER" id="PTHR47561">
    <property type="entry name" value="POLYSACCHARIDE DEACETYLASE FAMILY PROTEIN (AFU_ORTHOLOGUE AFUA_6G05030)"/>
    <property type="match status" value="1"/>
</dbReference>
<protein>
    <submittedName>
        <fullName evidence="2">Polysaccharide deacetylase</fullName>
    </submittedName>
</protein>
<dbReference type="GO" id="GO:0016810">
    <property type="term" value="F:hydrolase activity, acting on carbon-nitrogen (but not peptide) bonds"/>
    <property type="evidence" value="ECO:0007669"/>
    <property type="project" value="InterPro"/>
</dbReference>
<name>A0A1H8WQ01_9EURY</name>
<keyword evidence="3" id="KW-1185">Reference proteome</keyword>
<evidence type="ECO:0000313" key="3">
    <source>
        <dbReference type="Proteomes" id="UP000199126"/>
    </source>
</evidence>
<sequence>MSEDLYCCVTLDLENDWYFEQSGYDHLTLQYLDDFIQLIQEVDVPLSVFVVGKTIEKFPHKIDQLKKDLDTEFHLHSYQHDVEKNYDFRSEIRRGKTAFCDHFGRNPIGYRAPQGNIEPDEIRILEEEGFLFDSSIFPSYRPGIYNNVTKPRQLYIPEQVNELIEIPIGTTGARIPTSQSYFKLLGGPLIEYLSISNLPNVLVYNLHLQDLYRTDSYERLSTQKRMIFERNLPNSKNIFKRIIKKIDQRGYEFCRMSNVLNQGVTQSLTRGKI</sequence>
<organism evidence="2 3">
    <name type="scientific">Halogranum amylolyticum</name>
    <dbReference type="NCBI Taxonomy" id="660520"/>
    <lineage>
        <taxon>Archaea</taxon>
        <taxon>Methanobacteriati</taxon>
        <taxon>Methanobacteriota</taxon>
        <taxon>Stenosarchaea group</taxon>
        <taxon>Halobacteria</taxon>
        <taxon>Halobacteriales</taxon>
        <taxon>Haloferacaceae</taxon>
    </lineage>
</organism>
<proteinExistence type="predicted"/>
<feature type="domain" description="NodB homology" evidence="1">
    <location>
        <begin position="28"/>
        <end position="129"/>
    </location>
</feature>
<accession>A0A1H8WQ01</accession>
<dbReference type="InterPro" id="IPR002509">
    <property type="entry name" value="NODB_dom"/>
</dbReference>